<gene>
    <name evidence="3" type="ORF">PLEOSDRAFT_152839</name>
</gene>
<evidence type="ECO:0000313" key="4">
    <source>
        <dbReference type="Proteomes" id="UP000027073"/>
    </source>
</evidence>
<feature type="compositionally biased region" description="Low complexity" evidence="1">
    <location>
        <begin position="517"/>
        <end position="539"/>
    </location>
</feature>
<feature type="transmembrane region" description="Helical" evidence="2">
    <location>
        <begin position="175"/>
        <end position="195"/>
    </location>
</feature>
<feature type="compositionally biased region" description="Polar residues" evidence="1">
    <location>
        <begin position="570"/>
        <end position="583"/>
    </location>
</feature>
<reference evidence="4" key="1">
    <citation type="journal article" date="2014" name="Proc. Natl. Acad. Sci. U.S.A.">
        <title>Extensive sampling of basidiomycete genomes demonstrates inadequacy of the white-rot/brown-rot paradigm for wood decay fungi.</title>
        <authorList>
            <person name="Riley R."/>
            <person name="Salamov A.A."/>
            <person name="Brown D.W."/>
            <person name="Nagy L.G."/>
            <person name="Floudas D."/>
            <person name="Held B.W."/>
            <person name="Levasseur A."/>
            <person name="Lombard V."/>
            <person name="Morin E."/>
            <person name="Otillar R."/>
            <person name="Lindquist E.A."/>
            <person name="Sun H."/>
            <person name="LaButti K.M."/>
            <person name="Schmutz J."/>
            <person name="Jabbour D."/>
            <person name="Luo H."/>
            <person name="Baker S.E."/>
            <person name="Pisabarro A.G."/>
            <person name="Walton J.D."/>
            <person name="Blanchette R.A."/>
            <person name="Henrissat B."/>
            <person name="Martin F."/>
            <person name="Cullen D."/>
            <person name="Hibbett D.S."/>
            <person name="Grigoriev I.V."/>
        </authorList>
    </citation>
    <scope>NUCLEOTIDE SEQUENCE [LARGE SCALE GENOMIC DNA]</scope>
    <source>
        <strain evidence="4">PC15</strain>
    </source>
</reference>
<feature type="compositionally biased region" description="Low complexity" evidence="1">
    <location>
        <begin position="111"/>
        <end position="120"/>
    </location>
</feature>
<protein>
    <submittedName>
        <fullName evidence="3">Uncharacterized protein</fullName>
    </submittedName>
</protein>
<feature type="region of interest" description="Disordered" evidence="1">
    <location>
        <begin position="321"/>
        <end position="383"/>
    </location>
</feature>
<keyword evidence="2" id="KW-0472">Membrane</keyword>
<dbReference type="Proteomes" id="UP000027073">
    <property type="component" value="Unassembled WGS sequence"/>
</dbReference>
<feature type="compositionally biased region" description="Basic and acidic residues" evidence="1">
    <location>
        <begin position="96"/>
        <end position="107"/>
    </location>
</feature>
<feature type="compositionally biased region" description="Basic and acidic residues" evidence="1">
    <location>
        <begin position="61"/>
        <end position="78"/>
    </location>
</feature>
<evidence type="ECO:0000256" key="1">
    <source>
        <dbReference type="SAM" id="MobiDB-lite"/>
    </source>
</evidence>
<dbReference type="HOGENOM" id="CLU_032062_0_0_1"/>
<feature type="region of interest" description="Disordered" evidence="1">
    <location>
        <begin position="512"/>
        <end position="539"/>
    </location>
</feature>
<dbReference type="InParanoid" id="A0A067NZL1"/>
<keyword evidence="2" id="KW-0812">Transmembrane</keyword>
<evidence type="ECO:0000256" key="2">
    <source>
        <dbReference type="SAM" id="Phobius"/>
    </source>
</evidence>
<dbReference type="OrthoDB" id="2983908at2759"/>
<dbReference type="EMBL" id="KL198004">
    <property type="protein sequence ID" value="KDQ33508.1"/>
    <property type="molecule type" value="Genomic_DNA"/>
</dbReference>
<dbReference type="VEuPathDB" id="FungiDB:PLEOSDRAFT_152839"/>
<dbReference type="AlphaFoldDB" id="A0A067NZL1"/>
<evidence type="ECO:0000313" key="3">
    <source>
        <dbReference type="EMBL" id="KDQ33508.1"/>
    </source>
</evidence>
<name>A0A067NZL1_PLEO1</name>
<dbReference type="STRING" id="1137138.A0A067NZL1"/>
<organism evidence="3 4">
    <name type="scientific">Pleurotus ostreatus (strain PC15)</name>
    <name type="common">Oyster mushroom</name>
    <dbReference type="NCBI Taxonomy" id="1137138"/>
    <lineage>
        <taxon>Eukaryota</taxon>
        <taxon>Fungi</taxon>
        <taxon>Dikarya</taxon>
        <taxon>Basidiomycota</taxon>
        <taxon>Agaricomycotina</taxon>
        <taxon>Agaricomycetes</taxon>
        <taxon>Agaricomycetidae</taxon>
        <taxon>Agaricales</taxon>
        <taxon>Pleurotineae</taxon>
        <taxon>Pleurotaceae</taxon>
        <taxon>Pleurotus</taxon>
    </lineage>
</organism>
<feature type="region of interest" description="Disordered" evidence="1">
    <location>
        <begin position="570"/>
        <end position="606"/>
    </location>
</feature>
<accession>A0A067NZL1</accession>
<proteinExistence type="predicted"/>
<sequence>MPPTYRNTPTLITLFSRLAPRRDEFKYLNDHTDSHNGHRNGPKKVAQTNFDSKHSTSKSVSHQEKVLAQDLAKGKPEDDAGETSMTAIPVPIPDTGSHHSDSTDKNKPHSKSSSISEHSMTTSSLVSATSLLLPTTTVFSSAPPTDTISSTFQSVSVIPSSAAHPSLAGPHLSTLAIALLASGAACIIVALFIIIKVCSRPRRRTPTPSLPILEDGFDDIYKPGVEDSPLFGGKERISHLDNNGFSPWPKDLQAPQWPPEPVQTFNTAPNNTSHWMQRREVDYAFNGHAHSQGSTYEPNIVSPRPIRQMQDAITRVTRRLSAASLHPGGNPSTEATGLGIGDSPPLTADGYQVMERKSRSVSRKSVNGSEPLPQGRRQSQSLRQSMGLAYDGADVLSPCSHDVYVPSEMITPIAIAEPSPAHGGRSRIKSSYFTSYPRSSAAPMFANAGALNHVESSEASLHRSESRRDRDTKALAAALGLSSPSPICPPPPSPTIHPDDSLSMMGRRFSKAIPSRSADSAAGGDAKPRHSLSAMSPRSPSSVLGNLMLVDFGATSKSLANIGFGESTRQSYASSKIPTSMSKKSMYDDRPPRVPSPPPLPSLAQMGLEKSCPETFASYRSPTYSIFGLYEDSRRSVLR</sequence>
<keyword evidence="2" id="KW-1133">Transmembrane helix</keyword>
<feature type="region of interest" description="Disordered" evidence="1">
    <location>
        <begin position="28"/>
        <end position="120"/>
    </location>
</feature>